<evidence type="ECO:0000256" key="5">
    <source>
        <dbReference type="PROSITE-ProRule" id="PRU00125"/>
    </source>
</evidence>
<feature type="compositionally biased region" description="Polar residues" evidence="6">
    <location>
        <begin position="48"/>
        <end position="65"/>
    </location>
</feature>
<feature type="domain" description="LIM zinc-binding" evidence="7">
    <location>
        <begin position="265"/>
        <end position="334"/>
    </location>
</feature>
<organism evidence="8 9">
    <name type="scientific">Pogona vitticeps</name>
    <name type="common">central bearded dragon</name>
    <dbReference type="NCBI Taxonomy" id="103695"/>
    <lineage>
        <taxon>Eukaryota</taxon>
        <taxon>Metazoa</taxon>
        <taxon>Chordata</taxon>
        <taxon>Craniata</taxon>
        <taxon>Vertebrata</taxon>
        <taxon>Euteleostomi</taxon>
        <taxon>Lepidosauria</taxon>
        <taxon>Squamata</taxon>
        <taxon>Bifurcata</taxon>
        <taxon>Unidentata</taxon>
        <taxon>Episquamata</taxon>
        <taxon>Toxicofera</taxon>
        <taxon>Iguania</taxon>
        <taxon>Acrodonta</taxon>
        <taxon>Agamidae</taxon>
        <taxon>Amphibolurinae</taxon>
        <taxon>Pogona</taxon>
    </lineage>
</organism>
<evidence type="ECO:0000256" key="3">
    <source>
        <dbReference type="ARBA" id="ARBA00022833"/>
    </source>
</evidence>
<dbReference type="GO" id="GO:0001725">
    <property type="term" value="C:stress fiber"/>
    <property type="evidence" value="ECO:0007669"/>
    <property type="project" value="TreeGrafter"/>
</dbReference>
<evidence type="ECO:0000256" key="6">
    <source>
        <dbReference type="SAM" id="MobiDB-lite"/>
    </source>
</evidence>
<dbReference type="PANTHER" id="PTHR24207:SF1">
    <property type="entry name" value="FILAMIN-BINDING LIM PROTEIN 1"/>
    <property type="match status" value="1"/>
</dbReference>
<dbReference type="CTD" id="54751"/>
<dbReference type="CDD" id="cd08368">
    <property type="entry name" value="LIM"/>
    <property type="match status" value="1"/>
</dbReference>
<dbReference type="Pfam" id="PF00412">
    <property type="entry name" value="LIM"/>
    <property type="match status" value="2"/>
</dbReference>
<dbReference type="SUPFAM" id="SSF57716">
    <property type="entry name" value="Glucocorticoid receptor-like (DNA-binding domain)"/>
    <property type="match status" value="2"/>
</dbReference>
<dbReference type="FunFam" id="2.10.110.10:FF:000086">
    <property type="entry name" value="Filamin binding LIM protein 1"/>
    <property type="match status" value="1"/>
</dbReference>
<dbReference type="RefSeq" id="XP_020637732.1">
    <property type="nucleotide sequence ID" value="XM_020782073.2"/>
</dbReference>
<protein>
    <submittedName>
        <fullName evidence="9">Filamin-binding LIM protein 1 isoform X2</fullName>
    </submittedName>
</protein>
<evidence type="ECO:0000256" key="4">
    <source>
        <dbReference type="ARBA" id="ARBA00023038"/>
    </source>
</evidence>
<evidence type="ECO:0000256" key="1">
    <source>
        <dbReference type="ARBA" id="ARBA00022723"/>
    </source>
</evidence>
<feature type="domain" description="LIM zinc-binding" evidence="7">
    <location>
        <begin position="145"/>
        <end position="206"/>
    </location>
</feature>
<reference evidence="9" key="1">
    <citation type="submission" date="2025-08" db="UniProtKB">
        <authorList>
            <consortium name="RefSeq"/>
        </authorList>
    </citation>
    <scope>IDENTIFICATION</scope>
</reference>
<keyword evidence="1 5" id="KW-0479">Metal-binding</keyword>
<evidence type="ECO:0000259" key="7">
    <source>
        <dbReference type="PROSITE" id="PS50023"/>
    </source>
</evidence>
<keyword evidence="8" id="KW-1185">Reference proteome</keyword>
<dbReference type="GO" id="GO:0031005">
    <property type="term" value="F:filamin binding"/>
    <property type="evidence" value="ECO:0007669"/>
    <property type="project" value="TreeGrafter"/>
</dbReference>
<keyword evidence="3 5" id="KW-0862">Zinc</keyword>
<evidence type="ECO:0000313" key="8">
    <source>
        <dbReference type="Proteomes" id="UP001652642"/>
    </source>
</evidence>
<accession>A0A6J0SN08</accession>
<evidence type="ECO:0000256" key="2">
    <source>
        <dbReference type="ARBA" id="ARBA00022737"/>
    </source>
</evidence>
<dbReference type="GO" id="GO:0046872">
    <property type="term" value="F:metal ion binding"/>
    <property type="evidence" value="ECO:0007669"/>
    <property type="project" value="UniProtKB-KW"/>
</dbReference>
<dbReference type="GO" id="GO:0005925">
    <property type="term" value="C:focal adhesion"/>
    <property type="evidence" value="ECO:0007669"/>
    <property type="project" value="TreeGrafter"/>
</dbReference>
<dbReference type="Proteomes" id="UP001652642">
    <property type="component" value="Chromosome 7"/>
</dbReference>
<gene>
    <name evidence="9" type="primary">FBLIM1</name>
</gene>
<feature type="region of interest" description="Disordered" evidence="6">
    <location>
        <begin position="27"/>
        <end position="76"/>
    </location>
</feature>
<keyword evidence="4 5" id="KW-0440">LIM domain</keyword>
<sequence length="337" mass="37891">MLSEKVQKRMASSVFITLVPPRRDLYAKTETRPQKAPILPHNKLPKESGTSVGPIPSQTPDSANLRSKDHCPGDSNMPNRALYSKPFSAEVFGPDFQKETEALPKSLQTSSFPVEMRQSKILPLTLNGAEEQQTVKKRENAVSTEICAFCHKAISPWVPTLEAMNKQYHADCFTCRTCQHALAGKRYYQKDGQPLCVACYQNTLEKCAMCQALILTQIVHAMSNSYHPECFTCVVCARAIGDETFALDESNQVHCLDDFYRKFASVCGSCEKPIIPSDGRDLYKIECMGRNFHEDCYRCEKCHILLCPEPTEDGCYPLGSCLLCKFCHVQQTKKTSY</sequence>
<dbReference type="PANTHER" id="PTHR24207">
    <property type="entry name" value="ZYX102 PROTEIN"/>
    <property type="match status" value="1"/>
</dbReference>
<proteinExistence type="predicted"/>
<dbReference type="GeneID" id="110073171"/>
<dbReference type="PROSITE" id="PS00478">
    <property type="entry name" value="LIM_DOMAIN_1"/>
    <property type="match status" value="2"/>
</dbReference>
<dbReference type="InterPro" id="IPR001781">
    <property type="entry name" value="Znf_LIM"/>
</dbReference>
<name>A0A6J0SN08_9SAUR</name>
<evidence type="ECO:0000313" key="9">
    <source>
        <dbReference type="RefSeq" id="XP_020637732.1"/>
    </source>
</evidence>
<keyword evidence="2" id="KW-0677">Repeat</keyword>
<dbReference type="SMART" id="SM00132">
    <property type="entry name" value="LIM"/>
    <property type="match status" value="3"/>
</dbReference>
<dbReference type="FunFam" id="2.10.110.10:FF:000097">
    <property type="entry name" value="Filamin-binding LIM protein 1"/>
    <property type="match status" value="1"/>
</dbReference>
<dbReference type="PROSITE" id="PS50023">
    <property type="entry name" value="LIM_DOMAIN_2"/>
    <property type="match status" value="2"/>
</dbReference>
<dbReference type="AlphaFoldDB" id="A0A6J0SN08"/>
<dbReference type="Gene3D" id="2.10.110.10">
    <property type="entry name" value="Cysteine Rich Protein"/>
    <property type="match status" value="3"/>
</dbReference>
<dbReference type="GO" id="GO:0098609">
    <property type="term" value="P:cell-cell adhesion"/>
    <property type="evidence" value="ECO:0007669"/>
    <property type="project" value="TreeGrafter"/>
</dbReference>